<dbReference type="InterPro" id="IPR056729">
    <property type="entry name" value="GMPPB_C"/>
</dbReference>
<dbReference type="GO" id="GO:0016020">
    <property type="term" value="C:membrane"/>
    <property type="evidence" value="ECO:0007669"/>
    <property type="project" value="GOC"/>
</dbReference>
<name>A0A2R8ABN3_9RHOB</name>
<dbReference type="Proteomes" id="UP000244932">
    <property type="component" value="Unassembled WGS sequence"/>
</dbReference>
<dbReference type="Gene3D" id="3.40.1390.10">
    <property type="entry name" value="MurE/MurF, N-terminal domain"/>
    <property type="match status" value="1"/>
</dbReference>
<dbReference type="AlphaFoldDB" id="A0A2R8ABN3"/>
<sequence length="363" mass="37709">MAVTVGELAELLGADAAGDLHAIVSRPAQPDEAREGDLALAMEPRFLDALATSPARVAIVLSGTDWSALGLDAVLFSGRSKYTLAGLSRVFDTQPSLPEGIHPTAVVDDTATLGEGCRIGPYVVIGPQVAIGARARIEAHVSIGARSVVGDDAQIFAGCRIAHDVRIGDRFIGQSNAVIGGDGFSFVSPQPSAAETYMATGSIEQSMKVTEYVRINSLGGVVIGDDVEVGPAATIDKGTVTDTRIGNGTKLDSQAHVGHNVQIGENVLLCGQSGIAGSTKIGDRVILGGQVGVADNISIGADSIALAGSGVTTRVPERTVVMGYPALKQDVFLNIFKAMRRLPRMAQKLTEMQKQVPNDRDTG</sequence>
<dbReference type="Gene3D" id="2.160.10.10">
    <property type="entry name" value="Hexapeptide repeat proteins"/>
    <property type="match status" value="1"/>
</dbReference>
<keyword evidence="3 8" id="KW-0808">Transferase</keyword>
<keyword evidence="9" id="KW-1185">Reference proteome</keyword>
<keyword evidence="6 8" id="KW-0012">Acyltransferase</keyword>
<organism evidence="8 9">
    <name type="scientific">Pontivivens insulae</name>
    <dbReference type="NCBI Taxonomy" id="1639689"/>
    <lineage>
        <taxon>Bacteria</taxon>
        <taxon>Pseudomonadati</taxon>
        <taxon>Pseudomonadota</taxon>
        <taxon>Alphaproteobacteria</taxon>
        <taxon>Rhodobacterales</taxon>
        <taxon>Paracoccaceae</taxon>
        <taxon>Pontivivens</taxon>
    </lineage>
</organism>
<dbReference type="InterPro" id="IPR011004">
    <property type="entry name" value="Trimer_LpxA-like_sf"/>
</dbReference>
<keyword evidence="1" id="KW-0444">Lipid biosynthesis</keyword>
<dbReference type="EC" id="2.3.1.-" evidence="8"/>
<evidence type="ECO:0000313" key="8">
    <source>
        <dbReference type="EMBL" id="SPF29622.1"/>
    </source>
</evidence>
<accession>A0A2R8ABN3</accession>
<evidence type="ECO:0000256" key="3">
    <source>
        <dbReference type="ARBA" id="ARBA00022679"/>
    </source>
</evidence>
<reference evidence="8 9" key="1">
    <citation type="submission" date="2018-03" db="EMBL/GenBank/DDBJ databases">
        <authorList>
            <person name="Keele B.F."/>
        </authorList>
    </citation>
    <scope>NUCLEOTIDE SEQUENCE [LARGE SCALE GENOMIC DNA]</scope>
    <source>
        <strain evidence="8 9">CeCT 8812</strain>
    </source>
</reference>
<evidence type="ECO:0000256" key="4">
    <source>
        <dbReference type="ARBA" id="ARBA00022737"/>
    </source>
</evidence>
<dbReference type="CDD" id="cd03352">
    <property type="entry name" value="LbH_LpxD"/>
    <property type="match status" value="1"/>
</dbReference>
<dbReference type="OrthoDB" id="9784739at2"/>
<evidence type="ECO:0000256" key="1">
    <source>
        <dbReference type="ARBA" id="ARBA00022516"/>
    </source>
</evidence>
<protein>
    <submittedName>
        <fullName evidence="8">UDP-3-O-acylglucosamine N-acyltransferase</fullName>
        <ecNumber evidence="8">2.3.1.-</ecNumber>
    </submittedName>
</protein>
<dbReference type="Pfam" id="PF25087">
    <property type="entry name" value="GMPPB_C"/>
    <property type="match status" value="1"/>
</dbReference>
<dbReference type="PANTHER" id="PTHR43378:SF2">
    <property type="entry name" value="UDP-3-O-ACYLGLUCOSAMINE N-ACYLTRANSFERASE 1, MITOCHONDRIAL-RELATED"/>
    <property type="match status" value="1"/>
</dbReference>
<gene>
    <name evidence="8" type="primary">lpxD</name>
    <name evidence="8" type="ORF">POI8812_01935</name>
</gene>
<proteinExistence type="predicted"/>
<dbReference type="SUPFAM" id="SSF51161">
    <property type="entry name" value="Trimeric LpxA-like enzymes"/>
    <property type="match status" value="1"/>
</dbReference>
<evidence type="ECO:0000256" key="5">
    <source>
        <dbReference type="ARBA" id="ARBA00023098"/>
    </source>
</evidence>
<evidence type="ECO:0000256" key="2">
    <source>
        <dbReference type="ARBA" id="ARBA00022556"/>
    </source>
</evidence>
<dbReference type="EMBL" id="OMKW01000002">
    <property type="protein sequence ID" value="SPF29622.1"/>
    <property type="molecule type" value="Genomic_DNA"/>
</dbReference>
<keyword evidence="4" id="KW-0677">Repeat</keyword>
<dbReference type="PANTHER" id="PTHR43378">
    <property type="entry name" value="UDP-3-O-ACYLGLUCOSAMINE N-ACYLTRANSFERASE"/>
    <property type="match status" value="1"/>
</dbReference>
<evidence type="ECO:0000313" key="9">
    <source>
        <dbReference type="Proteomes" id="UP000244932"/>
    </source>
</evidence>
<dbReference type="InterPro" id="IPR007691">
    <property type="entry name" value="LpxD"/>
</dbReference>
<dbReference type="InterPro" id="IPR001451">
    <property type="entry name" value="Hexapep"/>
</dbReference>
<dbReference type="GO" id="GO:0009245">
    <property type="term" value="P:lipid A biosynthetic process"/>
    <property type="evidence" value="ECO:0007669"/>
    <property type="project" value="UniProtKB-KW"/>
</dbReference>
<keyword evidence="2" id="KW-0441">Lipid A biosynthesis</keyword>
<keyword evidence="5" id="KW-0443">Lipid metabolism</keyword>
<evidence type="ECO:0000256" key="6">
    <source>
        <dbReference type="ARBA" id="ARBA00023315"/>
    </source>
</evidence>
<evidence type="ECO:0000259" key="7">
    <source>
        <dbReference type="Pfam" id="PF25087"/>
    </source>
</evidence>
<dbReference type="NCBIfam" id="TIGR01853">
    <property type="entry name" value="lipid_A_lpxD"/>
    <property type="match status" value="1"/>
</dbReference>
<dbReference type="GO" id="GO:0016410">
    <property type="term" value="F:N-acyltransferase activity"/>
    <property type="evidence" value="ECO:0007669"/>
    <property type="project" value="InterPro"/>
</dbReference>
<dbReference type="NCBIfam" id="NF002060">
    <property type="entry name" value="PRK00892.1"/>
    <property type="match status" value="1"/>
</dbReference>
<dbReference type="RefSeq" id="WP_108782301.1">
    <property type="nucleotide sequence ID" value="NZ_OMKW01000002.1"/>
</dbReference>
<feature type="domain" description="Mannose-1-phosphate guanyltransferase C-terminal" evidence="7">
    <location>
        <begin position="103"/>
        <end position="181"/>
    </location>
</feature>
<dbReference type="Pfam" id="PF00132">
    <property type="entry name" value="Hexapep"/>
    <property type="match status" value="1"/>
</dbReference>